<dbReference type="InterPro" id="IPR007577">
    <property type="entry name" value="GlycoTrfase_DXD_sugar-bd_CS"/>
</dbReference>
<protein>
    <submittedName>
        <fullName evidence="2">Glycosyltransferase sugar-binding region containing DXD motif-containing protein</fullName>
    </submittedName>
</protein>
<gene>
    <name evidence="2" type="ORF">SAMN04487850_0678</name>
</gene>
<accession>A0A1I0MJA5</accession>
<keyword evidence="1 2" id="KW-0808">Transferase</keyword>
<dbReference type="InterPro" id="IPR051706">
    <property type="entry name" value="Glycosyltransferase_domain"/>
</dbReference>
<dbReference type="AlphaFoldDB" id="A0A1I0MJA5"/>
<proteinExistence type="predicted"/>
<dbReference type="Pfam" id="PF04488">
    <property type="entry name" value="Gly_transf_sug"/>
    <property type="match status" value="1"/>
</dbReference>
<evidence type="ECO:0000256" key="1">
    <source>
        <dbReference type="ARBA" id="ARBA00022679"/>
    </source>
</evidence>
<dbReference type="PANTHER" id="PTHR32385:SF15">
    <property type="entry name" value="INOSITOL PHOSPHOCERAMIDE MANNOSYLTRANSFERASE 1"/>
    <property type="match status" value="1"/>
</dbReference>
<dbReference type="InterPro" id="IPR029044">
    <property type="entry name" value="Nucleotide-diphossugar_trans"/>
</dbReference>
<dbReference type="RefSeq" id="WP_091899731.1">
    <property type="nucleotide sequence ID" value="NZ_FOIQ01000001.1"/>
</dbReference>
<dbReference type="Proteomes" id="UP000199373">
    <property type="component" value="Unassembled WGS sequence"/>
</dbReference>
<dbReference type="EMBL" id="FOIQ01000001">
    <property type="protein sequence ID" value="SEV87900.1"/>
    <property type="molecule type" value="Genomic_DNA"/>
</dbReference>
<evidence type="ECO:0000313" key="3">
    <source>
        <dbReference type="Proteomes" id="UP000199373"/>
    </source>
</evidence>
<dbReference type="GO" id="GO:0051999">
    <property type="term" value="P:mannosyl-inositol phosphorylceramide biosynthetic process"/>
    <property type="evidence" value="ECO:0007669"/>
    <property type="project" value="TreeGrafter"/>
</dbReference>
<sequence>MIPKIIHLCWLSGDPYPAKIARCLKTWEQHLPDYEVILWDTNRFDLNSSIWVKQAFEKKKYAFAADYIRFFALYHMGGIYLDSDVEVLKSFDDLLDLPYFMGAEKAQTPEAAIMGAEKGCDWIKACLDYYTDRPFINEDGSLNIQTVPDIMIRQIERIKPIRVLSLGDSLNIRKLDMQREVLEFNDAFFSPKVFDSREVEITPYTYAIHHYQNSWFSPKAKAYYRARAFLVKLFGQRLVRKAEVFLMPWKFKK</sequence>
<dbReference type="PANTHER" id="PTHR32385">
    <property type="entry name" value="MANNOSYL PHOSPHORYLINOSITOL CERAMIDE SYNTHASE"/>
    <property type="match status" value="1"/>
</dbReference>
<dbReference type="GO" id="GO:0016020">
    <property type="term" value="C:membrane"/>
    <property type="evidence" value="ECO:0007669"/>
    <property type="project" value="GOC"/>
</dbReference>
<dbReference type="Gene3D" id="3.90.550.20">
    <property type="match status" value="1"/>
</dbReference>
<evidence type="ECO:0000313" key="2">
    <source>
        <dbReference type="EMBL" id="SEV87900.1"/>
    </source>
</evidence>
<reference evidence="2 3" key="1">
    <citation type="submission" date="2016-10" db="EMBL/GenBank/DDBJ databases">
        <authorList>
            <person name="de Groot N.N."/>
        </authorList>
    </citation>
    <scope>NUCLEOTIDE SEQUENCE [LARGE SCALE GENOMIC DNA]</scope>
    <source>
        <strain evidence="2 3">TC2-24</strain>
    </source>
</reference>
<dbReference type="GO" id="GO:0000030">
    <property type="term" value="F:mannosyltransferase activity"/>
    <property type="evidence" value="ECO:0007669"/>
    <property type="project" value="TreeGrafter"/>
</dbReference>
<name>A0A1I0MJA5_9BACT</name>
<organism evidence="2 3">
    <name type="scientific">Prevotella aff. ruminicola Tc2-24</name>
    <dbReference type="NCBI Taxonomy" id="81582"/>
    <lineage>
        <taxon>Bacteria</taxon>
        <taxon>Pseudomonadati</taxon>
        <taxon>Bacteroidota</taxon>
        <taxon>Bacteroidia</taxon>
        <taxon>Bacteroidales</taxon>
        <taxon>Prevotellaceae</taxon>
        <taxon>Prevotella</taxon>
    </lineage>
</organism>
<dbReference type="SUPFAM" id="SSF53448">
    <property type="entry name" value="Nucleotide-diphospho-sugar transferases"/>
    <property type="match status" value="1"/>
</dbReference>
<keyword evidence="3" id="KW-1185">Reference proteome</keyword>